<keyword evidence="4" id="KW-1185">Reference proteome</keyword>
<dbReference type="KEGG" id="bic:LMTR13_09140"/>
<evidence type="ECO:0000313" key="4">
    <source>
        <dbReference type="Proteomes" id="UP000092839"/>
    </source>
</evidence>
<name>A0A1B1UC14_9BRAD</name>
<reference evidence="3 4" key="1">
    <citation type="submission" date="2016-07" db="EMBL/GenBank/DDBJ databases">
        <title>Complete genome sequence of Bradyrhizobium icense LMTR 13T, a potential inoculant strain isolated from lima bean (Phaseolus lunatus) in Peru.</title>
        <authorList>
            <person name="Ormeno-Orrillo E."/>
            <person name="Duran D."/>
            <person name="Rogel M.A."/>
            <person name="Rey L."/>
            <person name="Imperial J."/>
            <person name="Ruiz-Argueso T."/>
            <person name="Martinez-Romero E."/>
        </authorList>
    </citation>
    <scope>NUCLEOTIDE SEQUENCE [LARGE SCALE GENOMIC DNA]</scope>
    <source>
        <strain evidence="3 4">LMTR 13</strain>
    </source>
</reference>
<dbReference type="GO" id="GO:0003677">
    <property type="term" value="F:DNA binding"/>
    <property type="evidence" value="ECO:0007669"/>
    <property type="project" value="InterPro"/>
</dbReference>
<dbReference type="SUPFAM" id="SSF54534">
    <property type="entry name" value="FKBP-like"/>
    <property type="match status" value="1"/>
</dbReference>
<dbReference type="STRING" id="1274631.LMTR13_09140"/>
<dbReference type="Gene3D" id="3.10.50.30">
    <property type="entry name" value="Transcription elongation factor, GreA/GreB, C-terminal domain"/>
    <property type="match status" value="1"/>
</dbReference>
<dbReference type="Pfam" id="PF01272">
    <property type="entry name" value="GreA_GreB"/>
    <property type="match status" value="1"/>
</dbReference>
<dbReference type="InterPro" id="IPR023459">
    <property type="entry name" value="Tscrpt_elong_fac_GreA/B_fam"/>
</dbReference>
<sequence length="138" mass="15237">MTTEKTFTTAKPAIILSATDYDRLSTLAHAARNRLPDLASELADEIGRAHVLSPDEMADDFVGMNDDVEFRDHTAGRVRQVTLVYPDEADISQGKISVMTPVGTALIGLQTGHSITWETPLGETRQLTVLSVRKRHRH</sequence>
<dbReference type="RefSeq" id="WP_065727591.1">
    <property type="nucleotide sequence ID" value="NZ_CP016428.1"/>
</dbReference>
<dbReference type="Pfam" id="PF14760">
    <property type="entry name" value="Rnk_N"/>
    <property type="match status" value="1"/>
</dbReference>
<accession>A0A1B1UC14</accession>
<gene>
    <name evidence="3" type="ORF">LMTR13_09140</name>
</gene>
<dbReference type="GO" id="GO:0006354">
    <property type="term" value="P:DNA-templated transcription elongation"/>
    <property type="evidence" value="ECO:0007669"/>
    <property type="project" value="TreeGrafter"/>
</dbReference>
<dbReference type="PANTHER" id="PTHR30437">
    <property type="entry name" value="TRANSCRIPTION ELONGATION FACTOR GREA"/>
    <property type="match status" value="1"/>
</dbReference>
<dbReference type="Proteomes" id="UP000092839">
    <property type="component" value="Chromosome"/>
</dbReference>
<dbReference type="PANTHER" id="PTHR30437:SF5">
    <property type="entry name" value="REGULATOR OF NUCLEOSIDE DIPHOSPHATE KINASE"/>
    <property type="match status" value="1"/>
</dbReference>
<dbReference type="GO" id="GO:0016301">
    <property type="term" value="F:kinase activity"/>
    <property type="evidence" value="ECO:0007669"/>
    <property type="project" value="UniProtKB-KW"/>
</dbReference>
<dbReference type="GO" id="GO:0070063">
    <property type="term" value="F:RNA polymerase binding"/>
    <property type="evidence" value="ECO:0007669"/>
    <property type="project" value="InterPro"/>
</dbReference>
<dbReference type="Gene3D" id="1.10.286.20">
    <property type="match status" value="1"/>
</dbReference>
<evidence type="ECO:0000259" key="1">
    <source>
        <dbReference type="Pfam" id="PF01272"/>
    </source>
</evidence>
<evidence type="ECO:0000259" key="2">
    <source>
        <dbReference type="Pfam" id="PF14760"/>
    </source>
</evidence>
<dbReference type="InterPro" id="IPR029462">
    <property type="entry name" value="Rnk_N"/>
</dbReference>
<organism evidence="3 4">
    <name type="scientific">Bradyrhizobium icense</name>
    <dbReference type="NCBI Taxonomy" id="1274631"/>
    <lineage>
        <taxon>Bacteria</taxon>
        <taxon>Pseudomonadati</taxon>
        <taxon>Pseudomonadota</taxon>
        <taxon>Alphaproteobacteria</taxon>
        <taxon>Hyphomicrobiales</taxon>
        <taxon>Nitrobacteraceae</taxon>
        <taxon>Bradyrhizobium</taxon>
    </lineage>
</organism>
<dbReference type="NCBIfam" id="NF004396">
    <property type="entry name" value="PRK05753.1"/>
    <property type="match status" value="1"/>
</dbReference>
<dbReference type="OrthoDB" id="192847at2"/>
<dbReference type="InterPro" id="IPR001437">
    <property type="entry name" value="Tscrpt_elong_fac_GreA/B_C"/>
</dbReference>
<feature type="domain" description="Regulator of nucleoside diphosphate kinase N-terminal" evidence="2">
    <location>
        <begin position="12"/>
        <end position="51"/>
    </location>
</feature>
<proteinExistence type="predicted"/>
<dbReference type="EMBL" id="CP016428">
    <property type="protein sequence ID" value="ANW00310.1"/>
    <property type="molecule type" value="Genomic_DNA"/>
</dbReference>
<dbReference type="GO" id="GO:0032784">
    <property type="term" value="P:regulation of DNA-templated transcription elongation"/>
    <property type="evidence" value="ECO:0007669"/>
    <property type="project" value="InterPro"/>
</dbReference>
<keyword evidence="3" id="KW-0418">Kinase</keyword>
<protein>
    <submittedName>
        <fullName evidence="3">Nucleoside diphosphate kinase regulator</fullName>
    </submittedName>
</protein>
<dbReference type="InterPro" id="IPR036953">
    <property type="entry name" value="GreA/GreB_C_sf"/>
</dbReference>
<evidence type="ECO:0000313" key="3">
    <source>
        <dbReference type="EMBL" id="ANW00310.1"/>
    </source>
</evidence>
<feature type="domain" description="Transcription elongation factor GreA/GreB C-terminal" evidence="1">
    <location>
        <begin position="59"/>
        <end position="133"/>
    </location>
</feature>
<dbReference type="AlphaFoldDB" id="A0A1B1UC14"/>
<keyword evidence="3" id="KW-0808">Transferase</keyword>